<name>A0ABT1Q3N5_9ACTN</name>
<comment type="caution">
    <text evidence="3">The sequence shown here is derived from an EMBL/GenBank/DDBJ whole genome shotgun (WGS) entry which is preliminary data.</text>
</comment>
<reference evidence="3" key="1">
    <citation type="submission" date="2022-06" db="EMBL/GenBank/DDBJ databases">
        <title>Draft genome sequence of Streptomyces sp. RB6PN25 isolated from peat swamp forest in Thailand.</title>
        <authorList>
            <person name="Duangmal K."/>
            <person name="Klaysubun C."/>
        </authorList>
    </citation>
    <scope>NUCLEOTIDE SEQUENCE</scope>
    <source>
        <strain evidence="3">RB6PN25</strain>
    </source>
</reference>
<evidence type="ECO:0000313" key="4">
    <source>
        <dbReference type="Proteomes" id="UP001057702"/>
    </source>
</evidence>
<organism evidence="3 4">
    <name type="scientific">Streptomyces humicola</name>
    <dbReference type="NCBI Taxonomy" id="2953240"/>
    <lineage>
        <taxon>Bacteria</taxon>
        <taxon>Bacillati</taxon>
        <taxon>Actinomycetota</taxon>
        <taxon>Actinomycetes</taxon>
        <taxon>Kitasatosporales</taxon>
        <taxon>Streptomycetaceae</taxon>
        <taxon>Streptomyces</taxon>
    </lineage>
</organism>
<accession>A0ABT1Q3N5</accession>
<dbReference type="InterPro" id="IPR005531">
    <property type="entry name" value="Asp23"/>
</dbReference>
<dbReference type="EMBL" id="JANFNG010000021">
    <property type="protein sequence ID" value="MCQ4083390.1"/>
    <property type="molecule type" value="Genomic_DNA"/>
</dbReference>
<gene>
    <name evidence="3" type="ORF">NGB36_22990</name>
</gene>
<sequence length="132" mass="13787">MSTLPSEAAPPPADRGATRIADRVVSKIASQAAREALGAAPQAEWVPDDSVPHASVVVRQAAPAAGMRGQARVRLSVEIGYPADIAAVCAKVRRHVVATVHALTGMEVPEVTVEVERLHSEATGRAVRGRVT</sequence>
<dbReference type="Pfam" id="PF03780">
    <property type="entry name" value="Asp23"/>
    <property type="match status" value="1"/>
</dbReference>
<evidence type="ECO:0000256" key="2">
    <source>
        <dbReference type="SAM" id="MobiDB-lite"/>
    </source>
</evidence>
<evidence type="ECO:0000313" key="3">
    <source>
        <dbReference type="EMBL" id="MCQ4083390.1"/>
    </source>
</evidence>
<dbReference type="Proteomes" id="UP001057702">
    <property type="component" value="Unassembled WGS sequence"/>
</dbReference>
<comment type="similarity">
    <text evidence="1">Belongs to the asp23 family.</text>
</comment>
<dbReference type="RefSeq" id="WP_255922343.1">
    <property type="nucleotide sequence ID" value="NZ_JANFNG010000021.1"/>
</dbReference>
<proteinExistence type="inferred from homology"/>
<evidence type="ECO:0000256" key="1">
    <source>
        <dbReference type="ARBA" id="ARBA00005721"/>
    </source>
</evidence>
<feature type="region of interest" description="Disordered" evidence="2">
    <location>
        <begin position="1"/>
        <end position="20"/>
    </location>
</feature>
<keyword evidence="4" id="KW-1185">Reference proteome</keyword>
<protein>
    <submittedName>
        <fullName evidence="3">Asp23/Gls24 family envelope stress response protein</fullName>
    </submittedName>
</protein>